<keyword evidence="3 5" id="KW-0547">Nucleotide-binding</keyword>
<feature type="binding site" evidence="5">
    <location>
        <position position="146"/>
    </location>
    <ligand>
        <name>GTP</name>
        <dbReference type="ChEBI" id="CHEBI:37565"/>
    </ligand>
</feature>
<keyword evidence="12" id="KW-1185">Reference proteome</keyword>
<dbReference type="InterPro" id="IPR003008">
    <property type="entry name" value="Tubulin_FtsZ_GTPase"/>
</dbReference>
<keyword evidence="5 7" id="KW-0131">Cell cycle</keyword>
<dbReference type="OrthoDB" id="9813375at2"/>
<dbReference type="GO" id="GO:0005737">
    <property type="term" value="C:cytoplasm"/>
    <property type="evidence" value="ECO:0007669"/>
    <property type="project" value="UniProtKB-SubCell"/>
</dbReference>
<evidence type="ECO:0000256" key="2">
    <source>
        <dbReference type="ARBA" id="ARBA00022490"/>
    </source>
</evidence>
<feature type="compositionally biased region" description="Low complexity" evidence="8">
    <location>
        <begin position="490"/>
        <end position="510"/>
    </location>
</feature>
<dbReference type="GO" id="GO:0032153">
    <property type="term" value="C:cell division site"/>
    <property type="evidence" value="ECO:0007669"/>
    <property type="project" value="UniProtKB-UniRule"/>
</dbReference>
<comment type="function">
    <text evidence="5 7">Essential cell division protein that forms a contractile ring structure (Z ring) at the future cell division site. The regulation of the ring assembly controls the timing and the location of cell division. One of the functions of the FtsZ ring is to recruit other cell division proteins to the septum to produce a new cell wall between the dividing cells. Binds GTP and shows GTPase activity.</text>
</comment>
<feature type="compositionally biased region" description="Low complexity" evidence="8">
    <location>
        <begin position="593"/>
        <end position="618"/>
    </location>
</feature>
<dbReference type="CDD" id="cd02201">
    <property type="entry name" value="FtsZ_type1"/>
    <property type="match status" value="1"/>
</dbReference>
<evidence type="ECO:0000256" key="5">
    <source>
        <dbReference type="HAMAP-Rule" id="MF_00909"/>
    </source>
</evidence>
<dbReference type="PANTHER" id="PTHR30314">
    <property type="entry name" value="CELL DIVISION PROTEIN FTSZ-RELATED"/>
    <property type="match status" value="1"/>
</dbReference>
<dbReference type="NCBIfam" id="TIGR00065">
    <property type="entry name" value="ftsZ"/>
    <property type="match status" value="1"/>
</dbReference>
<evidence type="ECO:0000256" key="4">
    <source>
        <dbReference type="ARBA" id="ARBA00023134"/>
    </source>
</evidence>
<dbReference type="Gene3D" id="3.40.50.1440">
    <property type="entry name" value="Tubulin/FtsZ, GTPase domain"/>
    <property type="match status" value="1"/>
</dbReference>
<evidence type="ECO:0000256" key="8">
    <source>
        <dbReference type="SAM" id="MobiDB-lite"/>
    </source>
</evidence>
<dbReference type="SUPFAM" id="SSF55307">
    <property type="entry name" value="Tubulin C-terminal domain-like"/>
    <property type="match status" value="1"/>
</dbReference>
<feature type="region of interest" description="Disordered" evidence="8">
    <location>
        <begin position="419"/>
        <end position="719"/>
    </location>
</feature>
<keyword evidence="2 5" id="KW-0963">Cytoplasm</keyword>
<feature type="domain" description="Tubulin/FtsZ 2-layer sandwich" evidence="10">
    <location>
        <begin position="210"/>
        <end position="328"/>
    </location>
</feature>
<dbReference type="FunFam" id="3.30.1330.20:FF:000011">
    <property type="entry name" value="Cell division protein FtsZ"/>
    <property type="match status" value="1"/>
</dbReference>
<dbReference type="SMART" id="SM00864">
    <property type="entry name" value="Tubulin"/>
    <property type="match status" value="1"/>
</dbReference>
<dbReference type="Proteomes" id="UP000295399">
    <property type="component" value="Unassembled WGS sequence"/>
</dbReference>
<keyword evidence="4 5" id="KW-0342">GTP-binding</keyword>
<feature type="compositionally biased region" description="Polar residues" evidence="8">
    <location>
        <begin position="422"/>
        <end position="447"/>
    </location>
</feature>
<comment type="caution">
    <text evidence="11">The sequence shown here is derived from an EMBL/GenBank/DDBJ whole genome shotgun (WGS) entry which is preliminary data.</text>
</comment>
<comment type="subcellular location">
    <subcellularLocation>
        <location evidence="5">Cytoplasm</location>
    </subcellularLocation>
    <text evidence="5">Assembles at midcell at the inner surface of the cytoplasmic membrane.</text>
</comment>
<evidence type="ECO:0000313" key="12">
    <source>
        <dbReference type="Proteomes" id="UP000295399"/>
    </source>
</evidence>
<evidence type="ECO:0000256" key="1">
    <source>
        <dbReference type="ARBA" id="ARBA00009690"/>
    </source>
</evidence>
<dbReference type="EMBL" id="SLXO01000009">
    <property type="protein sequence ID" value="TCP32616.1"/>
    <property type="molecule type" value="Genomic_DNA"/>
</dbReference>
<evidence type="ECO:0000313" key="11">
    <source>
        <dbReference type="EMBL" id="TCP32616.1"/>
    </source>
</evidence>
<dbReference type="Pfam" id="PF12327">
    <property type="entry name" value="FtsZ_C"/>
    <property type="match status" value="1"/>
</dbReference>
<dbReference type="SMART" id="SM00865">
    <property type="entry name" value="Tubulin_C"/>
    <property type="match status" value="1"/>
</dbReference>
<dbReference type="InterPro" id="IPR000158">
    <property type="entry name" value="Cell_div_FtsZ"/>
</dbReference>
<dbReference type="InterPro" id="IPR036525">
    <property type="entry name" value="Tubulin/FtsZ_GTPase_sf"/>
</dbReference>
<dbReference type="Gene3D" id="3.30.1330.20">
    <property type="entry name" value="Tubulin/FtsZ, C-terminal domain"/>
    <property type="match status" value="1"/>
</dbReference>
<evidence type="ECO:0000256" key="3">
    <source>
        <dbReference type="ARBA" id="ARBA00022741"/>
    </source>
</evidence>
<gene>
    <name evidence="5" type="primary">ftsZ</name>
    <name evidence="11" type="ORF">EV659_109109</name>
</gene>
<dbReference type="GO" id="GO:0051258">
    <property type="term" value="P:protein polymerization"/>
    <property type="evidence" value="ECO:0007669"/>
    <property type="project" value="UniProtKB-UniRule"/>
</dbReference>
<proteinExistence type="inferred from homology"/>
<dbReference type="PROSITE" id="PS01135">
    <property type="entry name" value="FTSZ_2"/>
    <property type="match status" value="1"/>
</dbReference>
<dbReference type="InterPro" id="IPR024757">
    <property type="entry name" value="FtsZ_C"/>
</dbReference>
<feature type="compositionally biased region" description="Low complexity" evidence="8">
    <location>
        <begin position="343"/>
        <end position="372"/>
    </location>
</feature>
<reference evidence="11 12" key="1">
    <citation type="submission" date="2019-03" db="EMBL/GenBank/DDBJ databases">
        <title>Genomic Encyclopedia of Type Strains, Phase IV (KMG-IV): sequencing the most valuable type-strain genomes for metagenomic binning, comparative biology and taxonomic classification.</title>
        <authorList>
            <person name="Goeker M."/>
        </authorList>
    </citation>
    <scope>NUCLEOTIDE SEQUENCE [LARGE SCALE GENOMIC DNA]</scope>
    <source>
        <strain evidence="11 12">DSM 2132</strain>
    </source>
</reference>
<evidence type="ECO:0000256" key="7">
    <source>
        <dbReference type="RuleBase" id="RU000631"/>
    </source>
</evidence>
<dbReference type="GO" id="GO:0000917">
    <property type="term" value="P:division septum assembly"/>
    <property type="evidence" value="ECO:0007669"/>
    <property type="project" value="UniProtKB-KW"/>
</dbReference>
<dbReference type="GO" id="GO:0003924">
    <property type="term" value="F:GTPase activity"/>
    <property type="evidence" value="ECO:0007669"/>
    <property type="project" value="UniProtKB-UniRule"/>
</dbReference>
<dbReference type="GO" id="GO:0005525">
    <property type="term" value="F:GTP binding"/>
    <property type="evidence" value="ECO:0007669"/>
    <property type="project" value="UniProtKB-UniRule"/>
</dbReference>
<dbReference type="Pfam" id="PF00091">
    <property type="entry name" value="Tubulin"/>
    <property type="match status" value="1"/>
</dbReference>
<protein>
    <recommendedName>
        <fullName evidence="5 6">Cell division protein FtsZ</fullName>
    </recommendedName>
</protein>
<evidence type="ECO:0000259" key="10">
    <source>
        <dbReference type="SMART" id="SM00865"/>
    </source>
</evidence>
<sequence>MSIELTNPELTELQPRITVLGVGGAGGNAVNNMIKSGLQGVEFLVANTDAQALAHSLSDNRIQLGADLTQGLGAGSKPKSGQAAAEESLDLVKERLQGSHMLFITAGMGGGTGTGAAPVIARAARDMSILTVGVVTKPFQFEGSRRMRAADEGLEELQEAVDTLIIIPNQNLFRVATEKTTFADAFAIADEVLHSGVRGITDLMVMPGLINLDFADVKTVMSEMGKAMMGTGEAEGENRAEEAAEAAVSNPLLDEVSLRGARGVLVNITGGLDLTLFEVDQAANQIRDLVDSEANIIVGSAFNESLNGQMRVSVVATGIDAEAQEQAQPSNNGEGASVVSLHRTPGGWATGPGARPGARPAATATPRPAAPAEPERPGAPAHNNLSARPERGFGPARRAAETGAAAASLARSLDYGVAEPAASTQPQAAPNQSEPAQAQTAPSQTERAQMDQGEPTRTARTQAEHPAAPKAEPVQRQARSYAQPPLDGEPSAAEAPAPRPSAPSADTAAPTMPRREAEAHPVDAPKGPRDGHRDDQPLTLDDLADDGDFDEDEDALSDEEEAELLPSMEAPLSHDRDDVFIPGPTRRPKPKAAPDAPAASTAPMTPAAPTAADAPRTAGYGERPAPRPRQPEAAERPAEPAPRREGKGMPLFQKLSRGFGGGRNNQAREDAQRKQRGGQQNDRMPRMLHGVTAEDRAAPEPEMDEQFEIPAFLKRQTNQ</sequence>
<dbReference type="SUPFAM" id="SSF52490">
    <property type="entry name" value="Tubulin nucleotide-binding domain-like"/>
    <property type="match status" value="1"/>
</dbReference>
<dbReference type="PROSITE" id="PS01134">
    <property type="entry name" value="FTSZ_1"/>
    <property type="match status" value="1"/>
</dbReference>
<dbReference type="AlphaFoldDB" id="A0A4V2SNV0"/>
<organism evidence="11 12">
    <name type="scientific">Rhodothalassium salexigens DSM 2132</name>
    <dbReference type="NCBI Taxonomy" id="1188247"/>
    <lineage>
        <taxon>Bacteria</taxon>
        <taxon>Pseudomonadati</taxon>
        <taxon>Pseudomonadota</taxon>
        <taxon>Alphaproteobacteria</taxon>
        <taxon>Rhodothalassiales</taxon>
        <taxon>Rhodothalassiaceae</taxon>
        <taxon>Rhodothalassium</taxon>
    </lineage>
</organism>
<dbReference type="HAMAP" id="MF_00909">
    <property type="entry name" value="FtsZ"/>
    <property type="match status" value="1"/>
</dbReference>
<feature type="compositionally biased region" description="Acidic residues" evidence="8">
    <location>
        <begin position="542"/>
        <end position="563"/>
    </location>
</feature>
<feature type="domain" description="Tubulin/FtsZ GTPase" evidence="9">
    <location>
        <begin position="16"/>
        <end position="208"/>
    </location>
</feature>
<dbReference type="PRINTS" id="PR00423">
    <property type="entry name" value="CELLDVISFTSZ"/>
</dbReference>
<feature type="compositionally biased region" description="Basic and acidic residues" evidence="8">
    <location>
        <begin position="513"/>
        <end position="536"/>
    </location>
</feature>
<dbReference type="InterPro" id="IPR018316">
    <property type="entry name" value="Tubulin/FtsZ_2-layer-sand-dom"/>
</dbReference>
<feature type="binding site" evidence="5">
    <location>
        <begin position="24"/>
        <end position="28"/>
    </location>
    <ligand>
        <name>GTP</name>
        <dbReference type="ChEBI" id="CHEBI:37565"/>
    </ligand>
</feature>
<feature type="compositionally biased region" description="Basic and acidic residues" evidence="8">
    <location>
        <begin position="629"/>
        <end position="647"/>
    </location>
</feature>
<feature type="binding site" evidence="5">
    <location>
        <position position="142"/>
    </location>
    <ligand>
        <name>GTP</name>
        <dbReference type="ChEBI" id="CHEBI:37565"/>
    </ligand>
</feature>
<dbReference type="InterPro" id="IPR008280">
    <property type="entry name" value="Tub_FtsZ_C"/>
</dbReference>
<feature type="binding site" evidence="5">
    <location>
        <position position="190"/>
    </location>
    <ligand>
        <name>GTP</name>
        <dbReference type="ChEBI" id="CHEBI:37565"/>
    </ligand>
</feature>
<feature type="region of interest" description="Disordered" evidence="8">
    <location>
        <begin position="324"/>
        <end position="400"/>
    </location>
</feature>
<accession>A0A4V2SNV0</accession>
<dbReference type="InterPro" id="IPR045061">
    <property type="entry name" value="FtsZ/CetZ"/>
</dbReference>
<keyword evidence="5 7" id="KW-0717">Septation</keyword>
<comment type="similarity">
    <text evidence="1 5 7">Belongs to the FtsZ family.</text>
</comment>
<dbReference type="InterPro" id="IPR037103">
    <property type="entry name" value="Tubulin/FtsZ-like_C"/>
</dbReference>
<name>A0A4V2SNV0_RHOSA</name>
<comment type="subunit">
    <text evidence="5">Homodimer. Polymerizes to form a dynamic ring structure in a strictly GTP-dependent manner. Interacts directly with several other division proteins.</text>
</comment>
<dbReference type="InParanoid" id="A0A4V2SNV0"/>
<evidence type="ECO:0000256" key="6">
    <source>
        <dbReference type="NCBIfam" id="TIGR00065"/>
    </source>
</evidence>
<evidence type="ECO:0000259" key="9">
    <source>
        <dbReference type="SMART" id="SM00864"/>
    </source>
</evidence>
<dbReference type="PANTHER" id="PTHR30314:SF3">
    <property type="entry name" value="MITOCHONDRIAL DIVISION PROTEIN FSZA"/>
    <property type="match status" value="1"/>
</dbReference>
<dbReference type="GO" id="GO:0043093">
    <property type="term" value="P:FtsZ-dependent cytokinesis"/>
    <property type="evidence" value="ECO:0007669"/>
    <property type="project" value="UniProtKB-UniRule"/>
</dbReference>
<dbReference type="RefSeq" id="WP_132709099.1">
    <property type="nucleotide sequence ID" value="NZ_JACIGF010000009.1"/>
</dbReference>
<dbReference type="InterPro" id="IPR020805">
    <property type="entry name" value="Cell_div_FtsZ_CS"/>
</dbReference>
<dbReference type="FunFam" id="3.40.50.1440:FF:000001">
    <property type="entry name" value="Cell division protein FtsZ"/>
    <property type="match status" value="1"/>
</dbReference>
<feature type="binding site" evidence="5">
    <location>
        <begin position="111"/>
        <end position="113"/>
    </location>
    <ligand>
        <name>GTP</name>
        <dbReference type="ChEBI" id="CHEBI:37565"/>
    </ligand>
</feature>
<keyword evidence="5 7" id="KW-0132">Cell division</keyword>
<feature type="compositionally biased region" description="Polar residues" evidence="8">
    <location>
        <begin position="325"/>
        <end position="334"/>
    </location>
</feature>